<proteinExistence type="predicted"/>
<protein>
    <submittedName>
        <fullName evidence="4">Uncharacterized protein</fullName>
    </submittedName>
</protein>
<gene>
    <name evidence="4" type="ORF">GCM10023320_07580</name>
</gene>
<evidence type="ECO:0000313" key="5">
    <source>
        <dbReference type="Proteomes" id="UP001500804"/>
    </source>
</evidence>
<keyword evidence="1" id="KW-0479">Metal-binding</keyword>
<sequence>MARTGPQLRSQRLRMVNHQGDALRLGMNWTEEDLGKPQVLVDSAYGMGHPGTFHFRELIEEVSNGVYEAGGNRAPQPRHSSGILSLYARVAGDTSLGASLT</sequence>
<keyword evidence="3" id="KW-0100">Branched-chain amino acid biosynthesis</keyword>
<dbReference type="InterPro" id="IPR037237">
    <property type="entry name" value="IlvD/EDD_N"/>
</dbReference>
<evidence type="ECO:0000256" key="2">
    <source>
        <dbReference type="ARBA" id="ARBA00023014"/>
    </source>
</evidence>
<keyword evidence="5" id="KW-1185">Reference proteome</keyword>
<organism evidence="4 5">
    <name type="scientific">Pseudonocardia adelaidensis</name>
    <dbReference type="NCBI Taxonomy" id="648754"/>
    <lineage>
        <taxon>Bacteria</taxon>
        <taxon>Bacillati</taxon>
        <taxon>Actinomycetota</taxon>
        <taxon>Actinomycetes</taxon>
        <taxon>Pseudonocardiales</taxon>
        <taxon>Pseudonocardiaceae</taxon>
        <taxon>Pseudonocardia</taxon>
    </lineage>
</organism>
<keyword evidence="1" id="KW-0001">2Fe-2S</keyword>
<keyword evidence="1" id="KW-0408">Iron</keyword>
<dbReference type="EMBL" id="BAABJO010000003">
    <property type="protein sequence ID" value="GAA5112840.1"/>
    <property type="molecule type" value="Genomic_DNA"/>
</dbReference>
<keyword evidence="3" id="KW-0028">Amino-acid biosynthesis</keyword>
<evidence type="ECO:0000256" key="3">
    <source>
        <dbReference type="ARBA" id="ARBA00023304"/>
    </source>
</evidence>
<keyword evidence="2" id="KW-0411">Iron-sulfur</keyword>
<dbReference type="RefSeq" id="WP_345603310.1">
    <property type="nucleotide sequence ID" value="NZ_BAABJO010000003.1"/>
</dbReference>
<dbReference type="Proteomes" id="UP001500804">
    <property type="component" value="Unassembled WGS sequence"/>
</dbReference>
<reference evidence="5" key="1">
    <citation type="journal article" date="2019" name="Int. J. Syst. Evol. Microbiol.">
        <title>The Global Catalogue of Microorganisms (GCM) 10K type strain sequencing project: providing services to taxonomists for standard genome sequencing and annotation.</title>
        <authorList>
            <consortium name="The Broad Institute Genomics Platform"/>
            <consortium name="The Broad Institute Genome Sequencing Center for Infectious Disease"/>
            <person name="Wu L."/>
            <person name="Ma J."/>
        </authorList>
    </citation>
    <scope>NUCLEOTIDE SEQUENCE [LARGE SCALE GENOMIC DNA]</scope>
    <source>
        <strain evidence="5">JCM 18302</strain>
    </source>
</reference>
<name>A0ABP9NDZ7_9PSEU</name>
<comment type="caution">
    <text evidence="4">The sequence shown here is derived from an EMBL/GenBank/DDBJ whole genome shotgun (WGS) entry which is preliminary data.</text>
</comment>
<dbReference type="SUPFAM" id="SSF143975">
    <property type="entry name" value="IlvD/EDD N-terminal domain-like"/>
    <property type="match status" value="1"/>
</dbReference>
<evidence type="ECO:0000313" key="4">
    <source>
        <dbReference type="EMBL" id="GAA5112840.1"/>
    </source>
</evidence>
<evidence type="ECO:0000256" key="1">
    <source>
        <dbReference type="ARBA" id="ARBA00022714"/>
    </source>
</evidence>
<accession>A0ABP9NDZ7</accession>